<organism evidence="2 3">
    <name type="scientific">Cryptococcus decagattii</name>
    <dbReference type="NCBI Taxonomy" id="1859122"/>
    <lineage>
        <taxon>Eukaryota</taxon>
        <taxon>Fungi</taxon>
        <taxon>Dikarya</taxon>
        <taxon>Basidiomycota</taxon>
        <taxon>Agaricomycotina</taxon>
        <taxon>Tremellomycetes</taxon>
        <taxon>Tremellales</taxon>
        <taxon>Cryptococcaceae</taxon>
        <taxon>Cryptococcus</taxon>
        <taxon>Cryptococcus gattii species complex</taxon>
    </lineage>
</organism>
<accession>A0ABZ2AT11</accession>
<evidence type="ECO:0000256" key="1">
    <source>
        <dbReference type="SAM" id="MobiDB-lite"/>
    </source>
</evidence>
<gene>
    <name evidence="2" type="ORF">IAS62_002946</name>
</gene>
<feature type="compositionally biased region" description="Basic and acidic residues" evidence="1">
    <location>
        <begin position="505"/>
        <end position="522"/>
    </location>
</feature>
<protein>
    <submittedName>
        <fullName evidence="2">Uncharacterized protein</fullName>
    </submittedName>
</protein>
<reference evidence="2 3" key="1">
    <citation type="submission" date="2024-01" db="EMBL/GenBank/DDBJ databases">
        <title>Comparative genomics of Cryptococcus and Kwoniella reveals pathogenesis evolution and contrasting modes of karyotype evolution via chromosome fusion or intercentromeric recombination.</title>
        <authorList>
            <person name="Coelho M.A."/>
            <person name="David-Palma M."/>
            <person name="Shea T."/>
            <person name="Bowers K."/>
            <person name="McGinley-Smith S."/>
            <person name="Mohammad A.W."/>
            <person name="Gnirke A."/>
            <person name="Yurkov A.M."/>
            <person name="Nowrousian M."/>
            <person name="Sun S."/>
            <person name="Cuomo C.A."/>
            <person name="Heitman J."/>
        </authorList>
    </citation>
    <scope>NUCLEOTIDE SEQUENCE [LARGE SCALE GENOMIC DNA]</scope>
    <source>
        <strain evidence="2 3">7685027</strain>
    </source>
</reference>
<dbReference type="RefSeq" id="XP_064720876.1">
    <property type="nucleotide sequence ID" value="XM_064864804.1"/>
</dbReference>
<name>A0ABZ2AT11_9TREE</name>
<evidence type="ECO:0000313" key="3">
    <source>
        <dbReference type="Proteomes" id="UP001432216"/>
    </source>
</evidence>
<dbReference type="EMBL" id="CP143809">
    <property type="protein sequence ID" value="WVO21637.1"/>
    <property type="molecule type" value="Genomic_DNA"/>
</dbReference>
<feature type="compositionally biased region" description="Basic and acidic residues" evidence="1">
    <location>
        <begin position="554"/>
        <end position="568"/>
    </location>
</feature>
<feature type="compositionally biased region" description="Basic and acidic residues" evidence="1">
    <location>
        <begin position="691"/>
        <end position="700"/>
    </location>
</feature>
<dbReference type="Proteomes" id="UP001432216">
    <property type="component" value="Chromosome 4"/>
</dbReference>
<evidence type="ECO:0000313" key="2">
    <source>
        <dbReference type="EMBL" id="WVO21637.1"/>
    </source>
</evidence>
<feature type="compositionally biased region" description="Acidic residues" evidence="1">
    <location>
        <begin position="642"/>
        <end position="652"/>
    </location>
</feature>
<feature type="region of interest" description="Disordered" evidence="1">
    <location>
        <begin position="503"/>
        <end position="573"/>
    </location>
</feature>
<sequence>MDRADWTPVSGVNANVYNPCLADTLALATKNRGRSKRSLNAKYDQILGSVRGRTAPLFTKKPEIGREGDGRTFAGPSLKPSPQCCGMGSKLKLASLASQTRCALPTRRNGGIFANSISARPVILKQPPPCSPTLSDYNCNTGPSHARNDSSNLLYTPKTEAFEPDSYSTPYLYQQIGSKAEYSRGSGGCAQPISGFVSFAHPEDMVHLPPNSSPRSHIYQPSSPSPRPSMTLAEHRVHFQPSHQTQFYSPAPVHLPLSSSMEFSDFPQSLAAYQSHYSAEDELSDFSFATAWSQPAPTPRQPPLPMAPIFSAPSLPECRFSPVPVHLSLADLVTPATSSDLSCYPNLTMSEIQSPITAQPIYDTDSTISVAGIIPQSLAQAHQDILLCRQKKKQKRREIQQKHYKIKGKEAIRLLEDMAESLSEGEIDPSRVPVTSEVPSDRWRAQAWVPTFEQPWIAYADPFTPEEDESGPSSDTFVASCVTDTIDSPHTLFTEEINNALPTSLEKDDVSQDNTLKGKDQDFPQQPHSKCKGNQRKLLREKLRNRVPTPGPSPRHDSDDEQTAHESESELQLEFTQSCQDKAPNHISPARRLLKSMSDHKFKFKVPFQKARKYGNSPETSKKMVPFKRKKQPSETSSITEQQEDIEDFSEDESARTAEMIKDTGANDRGKDRKLKPAKAEEGKANSTGTLDEKQDEKDAKYREGKCWLDEGFFNTDGGGLGFRIWHD</sequence>
<feature type="region of interest" description="Disordered" evidence="1">
    <location>
        <begin position="609"/>
        <end position="700"/>
    </location>
</feature>
<keyword evidence="3" id="KW-1185">Reference proteome</keyword>
<proteinExistence type="predicted"/>
<feature type="compositionally biased region" description="Basic and acidic residues" evidence="1">
    <location>
        <begin position="653"/>
        <end position="671"/>
    </location>
</feature>
<dbReference type="GeneID" id="89989719"/>